<sequence length="82" mass="9339">MSSATLKRLMETFAGKPLALPYTDIEITPRKLEKVITDALKLRDDLGNYPDSLEIMLHPTGKEFLHFLIVQLVDELRQIKSA</sequence>
<dbReference type="EMBL" id="WUUL01000017">
    <property type="protein sequence ID" value="MXQ55685.1"/>
    <property type="molecule type" value="Genomic_DNA"/>
</dbReference>
<gene>
    <name evidence="1" type="ORF">GSM42_18550</name>
</gene>
<organism evidence="1 2">
    <name type="scientific">Shimazuella alba</name>
    <dbReference type="NCBI Taxonomy" id="2690964"/>
    <lineage>
        <taxon>Bacteria</taxon>
        <taxon>Bacillati</taxon>
        <taxon>Bacillota</taxon>
        <taxon>Bacilli</taxon>
        <taxon>Bacillales</taxon>
        <taxon>Thermoactinomycetaceae</taxon>
        <taxon>Shimazuella</taxon>
    </lineage>
</organism>
<keyword evidence="2" id="KW-1185">Reference proteome</keyword>
<dbReference type="AlphaFoldDB" id="A0A6I4W0F3"/>
<protein>
    <submittedName>
        <fullName evidence="1">Uncharacterized protein</fullName>
    </submittedName>
</protein>
<accession>A0A6I4W0F3</accession>
<evidence type="ECO:0000313" key="2">
    <source>
        <dbReference type="Proteomes" id="UP000430692"/>
    </source>
</evidence>
<comment type="caution">
    <text evidence="1">The sequence shown here is derived from an EMBL/GenBank/DDBJ whole genome shotgun (WGS) entry which is preliminary data.</text>
</comment>
<dbReference type="Proteomes" id="UP000430692">
    <property type="component" value="Unassembled WGS sequence"/>
</dbReference>
<dbReference type="RefSeq" id="WP_160803036.1">
    <property type="nucleotide sequence ID" value="NZ_WUUL01000017.1"/>
</dbReference>
<reference evidence="1 2" key="1">
    <citation type="submission" date="2019-12" db="EMBL/GenBank/DDBJ databases">
        <title>Whole-genome analyses of novel actinobacteria.</title>
        <authorList>
            <person name="Sahin N."/>
            <person name="Saygin H."/>
        </authorList>
    </citation>
    <scope>NUCLEOTIDE SEQUENCE [LARGE SCALE GENOMIC DNA]</scope>
    <source>
        <strain evidence="1 2">KC615</strain>
    </source>
</reference>
<name>A0A6I4W0F3_9BACL</name>
<evidence type="ECO:0000313" key="1">
    <source>
        <dbReference type="EMBL" id="MXQ55685.1"/>
    </source>
</evidence>
<proteinExistence type="predicted"/>